<organism evidence="1 2">
    <name type="scientific">Denitromonas iodatirespirans</name>
    <dbReference type="NCBI Taxonomy" id="2795389"/>
    <lineage>
        <taxon>Bacteria</taxon>
        <taxon>Pseudomonadati</taxon>
        <taxon>Pseudomonadota</taxon>
        <taxon>Betaproteobacteria</taxon>
        <taxon>Rhodocyclales</taxon>
        <taxon>Zoogloeaceae</taxon>
        <taxon>Denitromonas</taxon>
    </lineage>
</organism>
<evidence type="ECO:0000313" key="1">
    <source>
        <dbReference type="EMBL" id="MBT0964075.1"/>
    </source>
</evidence>
<sequence>MWRALRISVLLLVLATVALGTWRAQHRATSWVNTLHVTIYPINADGREATARHIAQLSARDFEPIADWLGAEARRYGVTTLKPVAITLAPPRTSLPPQAPRQPTAWQAIVWSLQMRYWAWRHDDAPGPRPDVRMFVQYHDPAVQSTVQHSVGLEKGLIGLANVFASRADHGSSLMVIAHEMLHTVGATDKYDPATLMPRFPQGYAEPDRRPATPQSQAEVMAGRIPLSPEHAAIPVSLRYVTVGPATAAEIGWLRAP</sequence>
<accession>A0A944HB24</accession>
<comment type="caution">
    <text evidence="1">The sequence shown here is derived from an EMBL/GenBank/DDBJ whole genome shotgun (WGS) entry which is preliminary data.</text>
</comment>
<keyword evidence="2" id="KW-1185">Reference proteome</keyword>
<protein>
    <submittedName>
        <fullName evidence="1">Uncharacterized protein</fullName>
    </submittedName>
</protein>
<dbReference type="EMBL" id="JAEKFT010000051">
    <property type="protein sequence ID" value="MBT0964075.1"/>
    <property type="molecule type" value="Genomic_DNA"/>
</dbReference>
<evidence type="ECO:0000313" key="2">
    <source>
        <dbReference type="Proteomes" id="UP000694660"/>
    </source>
</evidence>
<proteinExistence type="predicted"/>
<name>A0A944HB24_DENI1</name>
<reference evidence="2" key="1">
    <citation type="journal article" date="2022" name="ISME J.">
        <title>Genetic and phylogenetic analysis of dissimilatory iodate-reducing bacteria identifies potential niches across the world's oceans.</title>
        <authorList>
            <person name="Reyes-Umana V."/>
            <person name="Henning Z."/>
            <person name="Lee K."/>
            <person name="Barnum T.P."/>
            <person name="Coates J.D."/>
        </authorList>
    </citation>
    <scope>NUCLEOTIDE SEQUENCE [LARGE SCALE GENOMIC DNA]</scope>
    <source>
        <strain evidence="2">IR12</strain>
    </source>
</reference>
<dbReference type="RefSeq" id="WP_214363998.1">
    <property type="nucleotide sequence ID" value="NZ_JAEKFT010000051.1"/>
</dbReference>
<dbReference type="Proteomes" id="UP000694660">
    <property type="component" value="Unassembled WGS sequence"/>
</dbReference>
<dbReference type="AlphaFoldDB" id="A0A944HB24"/>
<gene>
    <name evidence="1" type="ORF">I8J34_23095</name>
</gene>